<dbReference type="PANTHER" id="PTHR30204">
    <property type="entry name" value="REDOX-CYCLING DRUG-SENSING TRANSCRIPTIONAL ACTIVATOR SOXR"/>
    <property type="match status" value="1"/>
</dbReference>
<gene>
    <name evidence="7" type="ORF">FC56_GL001358</name>
</gene>
<dbReference type="Pfam" id="PF13411">
    <property type="entry name" value="MerR_1"/>
    <property type="match status" value="1"/>
</dbReference>
<keyword evidence="8" id="KW-1185">Reference proteome</keyword>
<organism evidence="7 8">
    <name type="scientific">Lentilactobacillus senioris DSM 24302 = JCM 17472</name>
    <dbReference type="NCBI Taxonomy" id="1423802"/>
    <lineage>
        <taxon>Bacteria</taxon>
        <taxon>Bacillati</taxon>
        <taxon>Bacillota</taxon>
        <taxon>Bacilli</taxon>
        <taxon>Lactobacillales</taxon>
        <taxon>Lactobacillaceae</taxon>
        <taxon>Lentilactobacillus</taxon>
    </lineage>
</organism>
<dbReference type="Proteomes" id="UP000051256">
    <property type="component" value="Unassembled WGS sequence"/>
</dbReference>
<feature type="domain" description="HTH merR-type" evidence="6">
    <location>
        <begin position="1"/>
        <end position="70"/>
    </location>
</feature>
<dbReference type="STRING" id="1423802.FC56_GL001358"/>
<dbReference type="PROSITE" id="PS50937">
    <property type="entry name" value="HTH_MERR_2"/>
    <property type="match status" value="1"/>
</dbReference>
<sequence length="153" mass="18172">MYKISDIADKMDVSVDTVRYYDREGLMPFVERDKSGRRVFTDHDLNFIEVIQCMKQAGIPVKEIATFIDWCMTGDETLEQRYDFLADHEQQLETKIQQLEDNLAFLRWKKWYYQTAMEAGTEDIHFLDGTNIVDPNERKRYEKQIADGQLETK</sequence>
<dbReference type="EMBL" id="AYZR01000004">
    <property type="protein sequence ID" value="KRM94403.1"/>
    <property type="molecule type" value="Genomic_DNA"/>
</dbReference>
<dbReference type="RefSeq" id="WP_054669992.1">
    <property type="nucleotide sequence ID" value="NZ_AYZR01000004.1"/>
</dbReference>
<dbReference type="SMART" id="SM00422">
    <property type="entry name" value="HTH_MERR"/>
    <property type="match status" value="1"/>
</dbReference>
<keyword evidence="1" id="KW-0678">Repressor</keyword>
<keyword evidence="4" id="KW-0804">Transcription</keyword>
<dbReference type="PANTHER" id="PTHR30204:SF69">
    <property type="entry name" value="MERR-FAMILY TRANSCRIPTIONAL REGULATOR"/>
    <property type="match status" value="1"/>
</dbReference>
<dbReference type="InterPro" id="IPR047057">
    <property type="entry name" value="MerR_fam"/>
</dbReference>
<dbReference type="InterPro" id="IPR009061">
    <property type="entry name" value="DNA-bd_dom_put_sf"/>
</dbReference>
<dbReference type="PATRIC" id="fig|1423802.4.peg.1376"/>
<name>A0A0R2D3N1_9LACO</name>
<evidence type="ECO:0000313" key="8">
    <source>
        <dbReference type="Proteomes" id="UP000051256"/>
    </source>
</evidence>
<protein>
    <recommendedName>
        <fullName evidence="6">HTH merR-type domain-containing protein</fullName>
    </recommendedName>
</protein>
<comment type="caution">
    <text evidence="7">The sequence shown here is derived from an EMBL/GenBank/DDBJ whole genome shotgun (WGS) entry which is preliminary data.</text>
</comment>
<reference evidence="7 8" key="1">
    <citation type="journal article" date="2015" name="Genome Announc.">
        <title>Expanding the biotechnology potential of lactobacilli through comparative genomics of 213 strains and associated genera.</title>
        <authorList>
            <person name="Sun Z."/>
            <person name="Harris H.M."/>
            <person name="McCann A."/>
            <person name="Guo C."/>
            <person name="Argimon S."/>
            <person name="Zhang W."/>
            <person name="Yang X."/>
            <person name="Jeffery I.B."/>
            <person name="Cooney J.C."/>
            <person name="Kagawa T.F."/>
            <person name="Liu W."/>
            <person name="Song Y."/>
            <person name="Salvetti E."/>
            <person name="Wrobel A."/>
            <person name="Rasinkangas P."/>
            <person name="Parkhill J."/>
            <person name="Rea M.C."/>
            <person name="O'Sullivan O."/>
            <person name="Ritari J."/>
            <person name="Douillard F.P."/>
            <person name="Paul Ross R."/>
            <person name="Yang R."/>
            <person name="Briner A.E."/>
            <person name="Felis G.E."/>
            <person name="de Vos W.M."/>
            <person name="Barrangou R."/>
            <person name="Klaenhammer T.R."/>
            <person name="Caufield P.W."/>
            <person name="Cui Y."/>
            <person name="Zhang H."/>
            <person name="O'Toole P.W."/>
        </authorList>
    </citation>
    <scope>NUCLEOTIDE SEQUENCE [LARGE SCALE GENOMIC DNA]</scope>
    <source>
        <strain evidence="7 8">DSM 24302</strain>
    </source>
</reference>
<keyword evidence="3" id="KW-0238">DNA-binding</keyword>
<evidence type="ECO:0000313" key="7">
    <source>
        <dbReference type="EMBL" id="KRM94403.1"/>
    </source>
</evidence>
<dbReference type="GO" id="GO:0003677">
    <property type="term" value="F:DNA binding"/>
    <property type="evidence" value="ECO:0007669"/>
    <property type="project" value="UniProtKB-KW"/>
</dbReference>
<evidence type="ECO:0000259" key="6">
    <source>
        <dbReference type="PROSITE" id="PS50937"/>
    </source>
</evidence>
<evidence type="ECO:0000256" key="4">
    <source>
        <dbReference type="ARBA" id="ARBA00023163"/>
    </source>
</evidence>
<proteinExistence type="predicted"/>
<accession>A0A0R2D3N1</accession>
<evidence type="ECO:0000256" key="1">
    <source>
        <dbReference type="ARBA" id="ARBA00022491"/>
    </source>
</evidence>
<dbReference type="InterPro" id="IPR000551">
    <property type="entry name" value="MerR-type_HTH_dom"/>
</dbReference>
<feature type="coiled-coil region" evidence="5">
    <location>
        <begin position="82"/>
        <end position="109"/>
    </location>
</feature>
<keyword evidence="5" id="KW-0175">Coiled coil</keyword>
<evidence type="ECO:0000256" key="5">
    <source>
        <dbReference type="SAM" id="Coils"/>
    </source>
</evidence>
<dbReference type="AlphaFoldDB" id="A0A0R2D3N1"/>
<dbReference type="GO" id="GO:0003700">
    <property type="term" value="F:DNA-binding transcription factor activity"/>
    <property type="evidence" value="ECO:0007669"/>
    <property type="project" value="InterPro"/>
</dbReference>
<keyword evidence="2" id="KW-0805">Transcription regulation</keyword>
<dbReference type="PRINTS" id="PR00040">
    <property type="entry name" value="HTHMERR"/>
</dbReference>
<dbReference type="SUPFAM" id="SSF46955">
    <property type="entry name" value="Putative DNA-binding domain"/>
    <property type="match status" value="1"/>
</dbReference>
<dbReference type="CDD" id="cd01109">
    <property type="entry name" value="HTH_YyaN"/>
    <property type="match status" value="1"/>
</dbReference>
<evidence type="ECO:0000256" key="3">
    <source>
        <dbReference type="ARBA" id="ARBA00023125"/>
    </source>
</evidence>
<evidence type="ECO:0000256" key="2">
    <source>
        <dbReference type="ARBA" id="ARBA00023015"/>
    </source>
</evidence>
<dbReference type="Gene3D" id="1.10.1660.10">
    <property type="match status" value="1"/>
</dbReference>